<accession>X1PZV7</accession>
<dbReference type="GO" id="GO:0051082">
    <property type="term" value="F:unfolded protein binding"/>
    <property type="evidence" value="ECO:0007669"/>
    <property type="project" value="InterPro"/>
</dbReference>
<dbReference type="InterPro" id="IPR002939">
    <property type="entry name" value="DnaJ_C"/>
</dbReference>
<dbReference type="PROSITE" id="PS50076">
    <property type="entry name" value="DNAJ_2"/>
    <property type="match status" value="1"/>
</dbReference>
<dbReference type="GO" id="GO:0005737">
    <property type="term" value="C:cytoplasm"/>
    <property type="evidence" value="ECO:0007669"/>
    <property type="project" value="TreeGrafter"/>
</dbReference>
<dbReference type="InterPro" id="IPR008971">
    <property type="entry name" value="HSP40/DnaJ_pept-bd"/>
</dbReference>
<evidence type="ECO:0000259" key="2">
    <source>
        <dbReference type="PROSITE" id="PS50076"/>
    </source>
</evidence>
<dbReference type="InterPro" id="IPR036869">
    <property type="entry name" value="J_dom_sf"/>
</dbReference>
<comment type="caution">
    <text evidence="3">The sequence shown here is derived from an EMBL/GenBank/DDBJ whole genome shotgun (WGS) entry which is preliminary data.</text>
</comment>
<dbReference type="PANTHER" id="PTHR43096">
    <property type="entry name" value="DNAJ HOMOLOG 1, MITOCHONDRIAL-RELATED"/>
    <property type="match status" value="1"/>
</dbReference>
<proteinExistence type="predicted"/>
<dbReference type="InterPro" id="IPR018253">
    <property type="entry name" value="DnaJ_domain_CS"/>
</dbReference>
<gene>
    <name evidence="3" type="ORF">S06H3_42163</name>
</gene>
<dbReference type="Pfam" id="PF00226">
    <property type="entry name" value="DnaJ"/>
    <property type="match status" value="1"/>
</dbReference>
<name>X1PZV7_9ZZZZ</name>
<dbReference type="Pfam" id="PF01556">
    <property type="entry name" value="DnaJ_C"/>
    <property type="match status" value="1"/>
</dbReference>
<keyword evidence="1" id="KW-0143">Chaperone</keyword>
<reference evidence="3" key="1">
    <citation type="journal article" date="2014" name="Front. Microbiol.">
        <title>High frequency of phylogenetically diverse reductive dehalogenase-homologous genes in deep subseafloor sedimentary metagenomes.</title>
        <authorList>
            <person name="Kawai M."/>
            <person name="Futagami T."/>
            <person name="Toyoda A."/>
            <person name="Takaki Y."/>
            <person name="Nishi S."/>
            <person name="Hori S."/>
            <person name="Arai W."/>
            <person name="Tsubouchi T."/>
            <person name="Morono Y."/>
            <person name="Uchiyama I."/>
            <person name="Ito T."/>
            <person name="Fujiyama A."/>
            <person name="Inagaki F."/>
            <person name="Takami H."/>
        </authorList>
    </citation>
    <scope>NUCLEOTIDE SEQUENCE</scope>
    <source>
        <strain evidence="3">Expedition CK06-06</strain>
    </source>
</reference>
<organism evidence="3">
    <name type="scientific">marine sediment metagenome</name>
    <dbReference type="NCBI Taxonomy" id="412755"/>
    <lineage>
        <taxon>unclassified sequences</taxon>
        <taxon>metagenomes</taxon>
        <taxon>ecological metagenomes</taxon>
    </lineage>
</organism>
<feature type="non-terminal residue" evidence="3">
    <location>
        <position position="1"/>
    </location>
</feature>
<sequence length="183" mass="20565">KEKWANEKFKEINEAFSVLGDPDKRKQYDQFGTVGNVGDIFGSPFTRTTFEDLMEDFGGSGLRFDFLDDIFGDFLKGRGFSFRVFSRGFGGPRGMRFETPGGINLEEVFGRAQHPSPQDVRYEIAITGEQATRGLEKDLIRKGKKLRVKIPAGVKDGTKVRLRNARQITDGQPGDIIVLVKVR</sequence>
<dbReference type="InterPro" id="IPR001623">
    <property type="entry name" value="DnaJ_domain"/>
</dbReference>
<dbReference type="AlphaFoldDB" id="X1PZV7"/>
<feature type="domain" description="J" evidence="2">
    <location>
        <begin position="1"/>
        <end position="32"/>
    </location>
</feature>
<dbReference type="SUPFAM" id="SSF49493">
    <property type="entry name" value="HSP40/DnaJ peptide-binding domain"/>
    <property type="match status" value="1"/>
</dbReference>
<dbReference type="Gene3D" id="1.10.287.110">
    <property type="entry name" value="DnaJ domain"/>
    <property type="match status" value="1"/>
</dbReference>
<evidence type="ECO:0000313" key="3">
    <source>
        <dbReference type="EMBL" id="GAI36484.1"/>
    </source>
</evidence>
<dbReference type="GO" id="GO:0042026">
    <property type="term" value="P:protein refolding"/>
    <property type="evidence" value="ECO:0007669"/>
    <property type="project" value="TreeGrafter"/>
</dbReference>
<dbReference type="Gene3D" id="2.60.260.20">
    <property type="entry name" value="Urease metallochaperone UreE, N-terminal domain"/>
    <property type="match status" value="1"/>
</dbReference>
<dbReference type="PROSITE" id="PS00636">
    <property type="entry name" value="DNAJ_1"/>
    <property type="match status" value="1"/>
</dbReference>
<dbReference type="PRINTS" id="PR00625">
    <property type="entry name" value="JDOMAIN"/>
</dbReference>
<protein>
    <recommendedName>
        <fullName evidence="2">J domain-containing protein</fullName>
    </recommendedName>
</protein>
<dbReference type="PANTHER" id="PTHR43096:SF48">
    <property type="entry name" value="CHAPERONE PROTEIN DNAJ"/>
    <property type="match status" value="1"/>
</dbReference>
<dbReference type="EMBL" id="BARV01026046">
    <property type="protein sequence ID" value="GAI36484.1"/>
    <property type="molecule type" value="Genomic_DNA"/>
</dbReference>
<evidence type="ECO:0000256" key="1">
    <source>
        <dbReference type="ARBA" id="ARBA00023186"/>
    </source>
</evidence>
<dbReference type="SUPFAM" id="SSF46565">
    <property type="entry name" value="Chaperone J-domain"/>
    <property type="match status" value="1"/>
</dbReference>